<evidence type="ECO:0000313" key="4">
    <source>
        <dbReference type="Proteomes" id="UP000323046"/>
    </source>
</evidence>
<evidence type="ECO:0000313" key="3">
    <source>
        <dbReference type="EMBL" id="QES25203.1"/>
    </source>
</evidence>
<name>A0A5P2B3Z2_STRVZ</name>
<dbReference type="OrthoDB" id="9800865at2"/>
<dbReference type="Pfam" id="PF00383">
    <property type="entry name" value="dCMP_cyt_deam_1"/>
    <property type="match status" value="1"/>
</dbReference>
<dbReference type="InterPro" id="IPR016193">
    <property type="entry name" value="Cytidine_deaminase-like"/>
</dbReference>
<dbReference type="AlphaFoldDB" id="A0A5P2B3Z2"/>
<dbReference type="PROSITE" id="PS51747">
    <property type="entry name" value="CYT_DCMP_DEAMINASES_2"/>
    <property type="match status" value="1"/>
</dbReference>
<evidence type="ECO:0000259" key="2">
    <source>
        <dbReference type="PROSITE" id="PS51747"/>
    </source>
</evidence>
<dbReference type="SUPFAM" id="SSF53927">
    <property type="entry name" value="Cytidine deaminase-like"/>
    <property type="match status" value="1"/>
</dbReference>
<sequence>MIKSDIPRSFHPATAGGTPQAPDAPGTAARCLVEEMPGTRTFRSEPWRGAWYSCGSPQGDRHSMNVNEHSPTACGRPGPGDQTTVADGAWLAVACQLATASPPSDSEFSAGAVVVADDGTELARSYARESGAHHHAEEGALAKLRPDDPRLAAATLYASLEPCTEDGSGPRSCVRLIRDAGVRRIVVAWRPATSGSGRAEEAGLTVIELPEYADAAKSPNSHLM</sequence>
<reference evidence="3 4" key="1">
    <citation type="submission" date="2018-05" db="EMBL/GenBank/DDBJ databases">
        <title>Streptomyces venezuelae.</title>
        <authorList>
            <person name="Kim W."/>
            <person name="Lee N."/>
            <person name="Cho B.-K."/>
        </authorList>
    </citation>
    <scope>NUCLEOTIDE SEQUENCE [LARGE SCALE GENOMIC DNA]</scope>
    <source>
        <strain evidence="3 4">ATCC 14583</strain>
    </source>
</reference>
<dbReference type="Gene3D" id="3.40.140.10">
    <property type="entry name" value="Cytidine Deaminase, domain 2"/>
    <property type="match status" value="1"/>
</dbReference>
<protein>
    <recommendedName>
        <fullName evidence="2">CMP/dCMP-type deaminase domain-containing protein</fullName>
    </recommendedName>
</protein>
<dbReference type="Proteomes" id="UP000323046">
    <property type="component" value="Chromosome"/>
</dbReference>
<organism evidence="3 4">
    <name type="scientific">Streptomyces venezuelae</name>
    <dbReference type="NCBI Taxonomy" id="54571"/>
    <lineage>
        <taxon>Bacteria</taxon>
        <taxon>Bacillati</taxon>
        <taxon>Actinomycetota</taxon>
        <taxon>Actinomycetes</taxon>
        <taxon>Kitasatosporales</taxon>
        <taxon>Streptomycetaceae</taxon>
        <taxon>Streptomyces</taxon>
    </lineage>
</organism>
<proteinExistence type="predicted"/>
<dbReference type="GO" id="GO:0003824">
    <property type="term" value="F:catalytic activity"/>
    <property type="evidence" value="ECO:0007669"/>
    <property type="project" value="InterPro"/>
</dbReference>
<feature type="region of interest" description="Disordered" evidence="1">
    <location>
        <begin position="1"/>
        <end position="26"/>
    </location>
</feature>
<dbReference type="EMBL" id="CP029193">
    <property type="protein sequence ID" value="QES25203.1"/>
    <property type="molecule type" value="Genomic_DNA"/>
</dbReference>
<evidence type="ECO:0000256" key="1">
    <source>
        <dbReference type="SAM" id="MobiDB-lite"/>
    </source>
</evidence>
<gene>
    <name evidence="3" type="ORF">DEJ47_00880</name>
</gene>
<accession>A0A5P2B3Z2</accession>
<dbReference type="InterPro" id="IPR002125">
    <property type="entry name" value="CMP_dCMP_dom"/>
</dbReference>
<feature type="domain" description="CMP/dCMP-type deaminase" evidence="2">
    <location>
        <begin position="85"/>
        <end position="199"/>
    </location>
</feature>
<keyword evidence="4" id="KW-1185">Reference proteome</keyword>